<evidence type="ECO:0000256" key="2">
    <source>
        <dbReference type="ARBA" id="ARBA00023027"/>
    </source>
</evidence>
<comment type="cofactor">
    <cofactor evidence="1">
        <name>NAD(+)</name>
        <dbReference type="ChEBI" id="CHEBI:57540"/>
    </cofactor>
</comment>
<dbReference type="Proteomes" id="UP000734854">
    <property type="component" value="Unassembled WGS sequence"/>
</dbReference>
<evidence type="ECO:0000256" key="1">
    <source>
        <dbReference type="ARBA" id="ARBA00001911"/>
    </source>
</evidence>
<sequence>MGRKENVLHHLGNPNFEIIRLDLVHPLLLEVDQIYHLACPGLPACLGEMPTSSFNLYARGINRAKGGTDDDSCYLCNALIHYIFSGLAKFVDKSVHMFDQRNLTSGGVGAPVHKLDGHKWFLDKASIFRRAAEDDFLNIWDYEGICLSILKFTNLKYSRVEIDEVRLEWAECMLDYI</sequence>
<keyword evidence="3" id="KW-0456">Lyase</keyword>
<evidence type="ECO:0000313" key="4">
    <source>
        <dbReference type="EMBL" id="KAG6479256.1"/>
    </source>
</evidence>
<reference evidence="4 5" key="1">
    <citation type="submission" date="2020-08" db="EMBL/GenBank/DDBJ databases">
        <title>Plant Genome Project.</title>
        <authorList>
            <person name="Zhang R.-G."/>
        </authorList>
    </citation>
    <scope>NUCLEOTIDE SEQUENCE [LARGE SCALE GENOMIC DNA]</scope>
    <source>
        <tissue evidence="4">Rhizome</tissue>
    </source>
</reference>
<dbReference type="Gene3D" id="3.40.50.720">
    <property type="entry name" value="NAD(P)-binding Rossmann-like Domain"/>
    <property type="match status" value="1"/>
</dbReference>
<dbReference type="AlphaFoldDB" id="A0A8J5F1G8"/>
<comment type="caution">
    <text evidence="4">The sequence shown here is derived from an EMBL/GenBank/DDBJ whole genome shotgun (WGS) entry which is preliminary data.</text>
</comment>
<evidence type="ECO:0000313" key="5">
    <source>
        <dbReference type="Proteomes" id="UP000734854"/>
    </source>
</evidence>
<protein>
    <submittedName>
        <fullName evidence="4">Uncharacterized protein</fullName>
    </submittedName>
</protein>
<dbReference type="PANTHER" id="PTHR43078">
    <property type="entry name" value="UDP-GLUCURONIC ACID DECARBOXYLASE-RELATED"/>
    <property type="match status" value="1"/>
</dbReference>
<gene>
    <name evidence="4" type="ORF">ZIOFF_062718</name>
</gene>
<dbReference type="GO" id="GO:0048040">
    <property type="term" value="F:UDP-glucuronate decarboxylase activity"/>
    <property type="evidence" value="ECO:0007669"/>
    <property type="project" value="TreeGrafter"/>
</dbReference>
<name>A0A8J5F1G8_ZINOF</name>
<keyword evidence="2" id="KW-0520">NAD</keyword>
<accession>A0A8J5F1G8</accession>
<evidence type="ECO:0000256" key="3">
    <source>
        <dbReference type="ARBA" id="ARBA00023239"/>
    </source>
</evidence>
<dbReference type="GO" id="GO:0042732">
    <property type="term" value="P:D-xylose metabolic process"/>
    <property type="evidence" value="ECO:0007669"/>
    <property type="project" value="InterPro"/>
</dbReference>
<proteinExistence type="predicted"/>
<keyword evidence="5" id="KW-1185">Reference proteome</keyword>
<organism evidence="4 5">
    <name type="scientific">Zingiber officinale</name>
    <name type="common">Ginger</name>
    <name type="synonym">Amomum zingiber</name>
    <dbReference type="NCBI Taxonomy" id="94328"/>
    <lineage>
        <taxon>Eukaryota</taxon>
        <taxon>Viridiplantae</taxon>
        <taxon>Streptophyta</taxon>
        <taxon>Embryophyta</taxon>
        <taxon>Tracheophyta</taxon>
        <taxon>Spermatophyta</taxon>
        <taxon>Magnoliopsida</taxon>
        <taxon>Liliopsida</taxon>
        <taxon>Zingiberales</taxon>
        <taxon>Zingiberaceae</taxon>
        <taxon>Zingiber</taxon>
    </lineage>
</organism>
<dbReference type="GO" id="GO:0070403">
    <property type="term" value="F:NAD+ binding"/>
    <property type="evidence" value="ECO:0007669"/>
    <property type="project" value="InterPro"/>
</dbReference>
<dbReference type="PANTHER" id="PTHR43078:SF6">
    <property type="entry name" value="UDP-GLUCURONIC ACID DECARBOXYLASE 1"/>
    <property type="match status" value="1"/>
</dbReference>
<dbReference type="EMBL" id="JACMSC010000017">
    <property type="protein sequence ID" value="KAG6479256.1"/>
    <property type="molecule type" value="Genomic_DNA"/>
</dbReference>
<dbReference type="GO" id="GO:0005737">
    <property type="term" value="C:cytoplasm"/>
    <property type="evidence" value="ECO:0007669"/>
    <property type="project" value="TreeGrafter"/>
</dbReference>
<dbReference type="InterPro" id="IPR044516">
    <property type="entry name" value="UXS-like"/>
</dbReference>